<dbReference type="EMBL" id="NXLS01000005">
    <property type="protein sequence ID" value="RDU62806.1"/>
    <property type="molecule type" value="Genomic_DNA"/>
</dbReference>
<dbReference type="SUPFAM" id="SSF53335">
    <property type="entry name" value="S-adenosyl-L-methionine-dependent methyltransferases"/>
    <property type="match status" value="1"/>
</dbReference>
<dbReference type="PANTHER" id="PTHR43836">
    <property type="entry name" value="CATECHOL O-METHYLTRANSFERASE 1-RELATED"/>
    <property type="match status" value="1"/>
</dbReference>
<comment type="caution">
    <text evidence="1">The sequence shown here is derived from an EMBL/GenBank/DDBJ whole genome shotgun (WGS) entry which is preliminary data.</text>
</comment>
<evidence type="ECO:0008006" key="3">
    <source>
        <dbReference type="Google" id="ProtNLM"/>
    </source>
</evidence>
<keyword evidence="2" id="KW-1185">Reference proteome</keyword>
<accession>A0A3D8ICY6</accession>
<dbReference type="PANTHER" id="PTHR43836:SF2">
    <property type="entry name" value="CATECHOL O-METHYLTRANSFERASE 1-RELATED"/>
    <property type="match status" value="1"/>
</dbReference>
<dbReference type="OrthoDB" id="5458825at2"/>
<dbReference type="GO" id="GO:0008171">
    <property type="term" value="F:O-methyltransferase activity"/>
    <property type="evidence" value="ECO:0007669"/>
    <property type="project" value="TreeGrafter"/>
</dbReference>
<dbReference type="Gene3D" id="3.40.50.150">
    <property type="entry name" value="Vaccinia Virus protein VP39"/>
    <property type="match status" value="1"/>
</dbReference>
<reference evidence="1 2" key="1">
    <citation type="submission" date="2018-04" db="EMBL/GenBank/DDBJ databases">
        <title>Novel Campyloabacter and Helicobacter Species and Strains.</title>
        <authorList>
            <person name="Mannion A.J."/>
            <person name="Shen Z."/>
            <person name="Fox J.G."/>
        </authorList>
    </citation>
    <scope>NUCLEOTIDE SEQUENCE [LARGE SCALE GENOMIC DNA]</scope>
    <source>
        <strain evidence="1 2">MIT 99-5101</strain>
    </source>
</reference>
<dbReference type="Pfam" id="PF13578">
    <property type="entry name" value="Methyltransf_24"/>
    <property type="match status" value="1"/>
</dbReference>
<evidence type="ECO:0000313" key="1">
    <source>
        <dbReference type="EMBL" id="RDU62806.1"/>
    </source>
</evidence>
<dbReference type="InterPro" id="IPR029063">
    <property type="entry name" value="SAM-dependent_MTases_sf"/>
</dbReference>
<gene>
    <name evidence="1" type="ORF">CQA43_06120</name>
</gene>
<protein>
    <recommendedName>
        <fullName evidence="3">Class I SAM-dependent methyltransferase</fullName>
    </recommendedName>
</protein>
<name>A0A3D8ICY6_9HELI</name>
<sequence>MGFEEITSKIESYREHLKQKTTLIEVIDYGAGKPEEKRTKEQMEAGVCVEVPLCELAKIGVKREKAEVIFEIFKSLLPQKILELGTCLGFSSSYMASFAPNAQIWSIEGSPNVAQIAKENHQHFALKNIEVLVGRFDLMLPNLLEKIKPIDFAFIDGHHNKEATIAYYKQILPFVVGGGIMLFDDIAWSSGMQEAWREILESHCYTKAQEFGETWKMGALWL</sequence>
<proteinExistence type="predicted"/>
<dbReference type="Proteomes" id="UP000256650">
    <property type="component" value="Unassembled WGS sequence"/>
</dbReference>
<dbReference type="GeneID" id="82535866"/>
<dbReference type="RefSeq" id="WP_115551732.1">
    <property type="nucleotide sequence ID" value="NZ_CAOOIB010000033.1"/>
</dbReference>
<evidence type="ECO:0000313" key="2">
    <source>
        <dbReference type="Proteomes" id="UP000256650"/>
    </source>
</evidence>
<organism evidence="1 2">
    <name type="scientific">Helicobacter ganmani</name>
    <dbReference type="NCBI Taxonomy" id="60246"/>
    <lineage>
        <taxon>Bacteria</taxon>
        <taxon>Pseudomonadati</taxon>
        <taxon>Campylobacterota</taxon>
        <taxon>Epsilonproteobacteria</taxon>
        <taxon>Campylobacterales</taxon>
        <taxon>Helicobacteraceae</taxon>
        <taxon>Helicobacter</taxon>
    </lineage>
</organism>
<dbReference type="AlphaFoldDB" id="A0A3D8ICY6"/>